<reference evidence="3" key="2">
    <citation type="submission" date="2015-08" db="EMBL/GenBank/DDBJ databases">
        <title>Draft Genome Sequence of a Heterotrophic Facultative Anaerobic Bacterium Ardenticatena maritima Strain 110S.</title>
        <authorList>
            <person name="Kawaichi S."/>
            <person name="Yoshida T."/>
            <person name="Sako Y."/>
            <person name="Nakamura R."/>
        </authorList>
    </citation>
    <scope>NUCLEOTIDE SEQUENCE [LARGE SCALE GENOMIC DNA]</scope>
    <source>
        <strain evidence="3">110S</strain>
    </source>
</reference>
<evidence type="ECO:0000313" key="3">
    <source>
        <dbReference type="Proteomes" id="UP000037784"/>
    </source>
</evidence>
<feature type="domain" description="ER-bound oxygenase mpaB/mpaB'/Rubber oxygenase catalytic" evidence="1">
    <location>
        <begin position="15"/>
        <end position="240"/>
    </location>
</feature>
<dbReference type="EMBL" id="BBZA01000194">
    <property type="protein sequence ID" value="GAP63815.1"/>
    <property type="molecule type" value="Genomic_DNA"/>
</dbReference>
<reference evidence="2 3" key="1">
    <citation type="journal article" date="2015" name="Genome Announc.">
        <title>Draft Genome Sequence of a Heterotrophic Facultative Anaerobic Thermophilic Bacterium, Ardenticatena maritima Strain 110ST.</title>
        <authorList>
            <person name="Kawaichi S."/>
            <person name="Yoshida T."/>
            <person name="Sako Y."/>
            <person name="Nakamura R."/>
        </authorList>
    </citation>
    <scope>NUCLEOTIDE SEQUENCE [LARGE SCALE GENOMIC DNA]</scope>
    <source>
        <strain evidence="2 3">110S</strain>
    </source>
</reference>
<proteinExistence type="predicted"/>
<dbReference type="AlphaFoldDB" id="A0A0M8K8B0"/>
<dbReference type="PANTHER" id="PTHR36151">
    <property type="entry name" value="BLR2777 PROTEIN"/>
    <property type="match status" value="1"/>
</dbReference>
<name>A0A0M8K8B0_9CHLR</name>
<dbReference type="InParanoid" id="A0A0M8K8B0"/>
<evidence type="ECO:0000313" key="2">
    <source>
        <dbReference type="EMBL" id="GAP63815.1"/>
    </source>
</evidence>
<dbReference type="InterPro" id="IPR018713">
    <property type="entry name" value="MPAB/Lcp_cat_dom"/>
</dbReference>
<dbReference type="Proteomes" id="UP000037784">
    <property type="component" value="Unassembled WGS sequence"/>
</dbReference>
<evidence type="ECO:0000259" key="1">
    <source>
        <dbReference type="Pfam" id="PF09995"/>
    </source>
</evidence>
<organism evidence="2 3">
    <name type="scientific">Ardenticatena maritima</name>
    <dbReference type="NCBI Taxonomy" id="872965"/>
    <lineage>
        <taxon>Bacteria</taxon>
        <taxon>Bacillati</taxon>
        <taxon>Chloroflexota</taxon>
        <taxon>Ardenticatenia</taxon>
        <taxon>Ardenticatenales</taxon>
        <taxon>Ardenticatenaceae</taxon>
        <taxon>Ardenticatena</taxon>
    </lineage>
</organism>
<accession>A0A0M8K8B0</accession>
<protein>
    <recommendedName>
        <fullName evidence="1">ER-bound oxygenase mpaB/mpaB'/Rubber oxygenase catalytic domain-containing protein</fullName>
    </recommendedName>
</protein>
<comment type="caution">
    <text evidence="2">The sequence shown here is derived from an EMBL/GenBank/DDBJ whole genome shotgun (WGS) entry which is preliminary data.</text>
</comment>
<keyword evidence="3" id="KW-1185">Reference proteome</keyword>
<gene>
    <name evidence="2" type="ORF">ARMA_2238</name>
</gene>
<dbReference type="Pfam" id="PF09995">
    <property type="entry name" value="MPAB_Lcp_cat"/>
    <property type="match status" value="1"/>
</dbReference>
<dbReference type="PANTHER" id="PTHR36151:SF3">
    <property type="entry name" value="ER-BOUND OXYGENASE MPAB_MPAB'_RUBBER OXYGENASE CATALYTIC DOMAIN-CONTAINING PROTEIN"/>
    <property type="match status" value="1"/>
</dbReference>
<dbReference type="GO" id="GO:0016491">
    <property type="term" value="F:oxidoreductase activity"/>
    <property type="evidence" value="ECO:0007669"/>
    <property type="project" value="InterPro"/>
</dbReference>
<sequence>MRGFFGPESITWHINRENVIYLSGMRALLLQIAHPAVAEGVAHHSRFRQDPFGRAIRTFHTVHAIVFGTPDEALRAARRAFAIHARVQGRAFIGMEERAFVATDDDLLLWVYATLVDSAMLAYRLFLPDLPRRTWEQAYDEGKLVGMLFGLSPDAIPATLSDFEQYMHGMLYGATLHVTPAAREIAQALQGGTWWLRLIAPLNRLVAAATLPKHLRDAFGLPWSPQRERAFRLFVATVRRATPFMPPHVRYVPAARRAWKRVQAAERN</sequence>